<dbReference type="Pfam" id="PF19781">
    <property type="entry name" value="DUF6266"/>
    <property type="match status" value="1"/>
</dbReference>
<evidence type="ECO:0000313" key="1">
    <source>
        <dbReference type="EMBL" id="HIZ32897.1"/>
    </source>
</evidence>
<proteinExistence type="predicted"/>
<organism evidence="1 2">
    <name type="scientific">Candidatus Bacteroides merdigallinarum</name>
    <dbReference type="NCBI Taxonomy" id="2838473"/>
    <lineage>
        <taxon>Bacteria</taxon>
        <taxon>Pseudomonadati</taxon>
        <taxon>Bacteroidota</taxon>
        <taxon>Bacteroidia</taxon>
        <taxon>Bacteroidales</taxon>
        <taxon>Bacteroidaceae</taxon>
        <taxon>Bacteroides</taxon>
    </lineage>
</organism>
<dbReference type="AlphaFoldDB" id="A0A9D2E8Q9"/>
<name>A0A9D2E8Q9_9BACE</name>
<reference evidence="1" key="1">
    <citation type="journal article" date="2021" name="PeerJ">
        <title>Extensive microbial diversity within the chicken gut microbiome revealed by metagenomics and culture.</title>
        <authorList>
            <person name="Gilroy R."/>
            <person name="Ravi A."/>
            <person name="Getino M."/>
            <person name="Pursley I."/>
            <person name="Horton D.L."/>
            <person name="Alikhan N.F."/>
            <person name="Baker D."/>
            <person name="Gharbi K."/>
            <person name="Hall N."/>
            <person name="Watson M."/>
            <person name="Adriaenssens E.M."/>
            <person name="Foster-Nyarko E."/>
            <person name="Jarju S."/>
            <person name="Secka A."/>
            <person name="Antonio M."/>
            <person name="Oren A."/>
            <person name="Chaudhuri R.R."/>
            <person name="La Ragione R."/>
            <person name="Hildebrand F."/>
            <person name="Pallen M.J."/>
        </authorList>
    </citation>
    <scope>NUCLEOTIDE SEQUENCE</scope>
    <source>
        <strain evidence="1">ChiHjej9B8-1298</strain>
    </source>
</reference>
<reference evidence="1" key="2">
    <citation type="submission" date="2021-04" db="EMBL/GenBank/DDBJ databases">
        <authorList>
            <person name="Gilroy R."/>
        </authorList>
    </citation>
    <scope>NUCLEOTIDE SEQUENCE</scope>
    <source>
        <strain evidence="1">ChiHjej9B8-1298</strain>
    </source>
</reference>
<dbReference type="Proteomes" id="UP000824028">
    <property type="component" value="Unassembled WGS sequence"/>
</dbReference>
<feature type="non-terminal residue" evidence="1">
    <location>
        <position position="203"/>
    </location>
</feature>
<dbReference type="EMBL" id="DXBX01000035">
    <property type="protein sequence ID" value="HIZ32897.1"/>
    <property type="molecule type" value="Genomic_DNA"/>
</dbReference>
<evidence type="ECO:0000313" key="2">
    <source>
        <dbReference type="Proteomes" id="UP000824028"/>
    </source>
</evidence>
<protein>
    <submittedName>
        <fullName evidence="1">Uncharacterized protein</fullName>
    </submittedName>
</protein>
<accession>A0A9D2E8Q9</accession>
<dbReference type="InterPro" id="IPR046233">
    <property type="entry name" value="DUF6266"/>
</dbReference>
<gene>
    <name evidence="1" type="ORF">H9814_05025</name>
</gene>
<comment type="caution">
    <text evidence="1">The sequence shown here is derived from an EMBL/GenBank/DDBJ whole genome shotgun (WGS) entry which is preliminary data.</text>
</comment>
<sequence length="203" mass="22225">MSKCNVWNNQLSGRVGDLVYFVRGGQQIVRSVPASIKNPRTDAQMLQRMKWANILAVYRALQPCLKDCFEAKAAGQTDYNRFMSINLNSLPVYLEKNAARMGAAVVAPYVVSQGSLPEILVSGERPATDIALGALVIGDATTVGEFARAVVQHNDGFCYRDCLTFLMLRQQEDSQDGHPFVVPTFARVCLDPSDGSLLRGLAP</sequence>